<keyword evidence="1" id="KW-0539">Nucleus</keyword>
<feature type="compositionally biased region" description="Basic residues" evidence="2">
    <location>
        <begin position="27"/>
        <end position="36"/>
    </location>
</feature>
<feature type="region of interest" description="Disordered" evidence="2">
    <location>
        <begin position="1"/>
        <end position="84"/>
    </location>
</feature>
<reference evidence="3" key="2">
    <citation type="submission" date="2023-06" db="EMBL/GenBank/DDBJ databases">
        <authorList>
            <consortium name="Lawrence Berkeley National Laboratory"/>
            <person name="Mondo S.J."/>
            <person name="Hensen N."/>
            <person name="Bonometti L."/>
            <person name="Westerberg I."/>
            <person name="Brannstrom I.O."/>
            <person name="Guillou S."/>
            <person name="Cros-Aarteil S."/>
            <person name="Calhoun S."/>
            <person name="Haridas S."/>
            <person name="Kuo A."/>
            <person name="Pangilinan J."/>
            <person name="Riley R."/>
            <person name="Labutti K."/>
            <person name="Andreopoulos B."/>
            <person name="Lipzen A."/>
            <person name="Chen C."/>
            <person name="Yanf M."/>
            <person name="Daum C."/>
            <person name="Ng V."/>
            <person name="Clum A."/>
            <person name="Steindorff A."/>
            <person name="Ohm R."/>
            <person name="Martin F."/>
            <person name="Silar P."/>
            <person name="Natvig D."/>
            <person name="Lalanne C."/>
            <person name="Gautier V."/>
            <person name="Ament-Velasquez S.L."/>
            <person name="Kruys A."/>
            <person name="Hutchinson M.I."/>
            <person name="Powell A.J."/>
            <person name="Barry K."/>
            <person name="Miller A.N."/>
            <person name="Grigoriev I.V."/>
            <person name="Debuchy R."/>
            <person name="Gladieux P."/>
            <person name="Thoren M.H."/>
            <person name="Johannesson H."/>
        </authorList>
    </citation>
    <scope>NUCLEOTIDE SEQUENCE</scope>
    <source>
        <strain evidence="3">CBS 333.67</strain>
    </source>
</reference>
<reference evidence="3" key="1">
    <citation type="journal article" date="2023" name="Mol. Phylogenet. Evol.">
        <title>Genome-scale phylogeny and comparative genomics of the fungal order Sordariales.</title>
        <authorList>
            <person name="Hensen N."/>
            <person name="Bonometti L."/>
            <person name="Westerberg I."/>
            <person name="Brannstrom I.O."/>
            <person name="Guillou S."/>
            <person name="Cros-Aarteil S."/>
            <person name="Calhoun S."/>
            <person name="Haridas S."/>
            <person name="Kuo A."/>
            <person name="Mondo S."/>
            <person name="Pangilinan J."/>
            <person name="Riley R."/>
            <person name="LaButti K."/>
            <person name="Andreopoulos B."/>
            <person name="Lipzen A."/>
            <person name="Chen C."/>
            <person name="Yan M."/>
            <person name="Daum C."/>
            <person name="Ng V."/>
            <person name="Clum A."/>
            <person name="Steindorff A."/>
            <person name="Ohm R.A."/>
            <person name="Martin F."/>
            <person name="Silar P."/>
            <person name="Natvig D.O."/>
            <person name="Lalanne C."/>
            <person name="Gautier V."/>
            <person name="Ament-Velasquez S.L."/>
            <person name="Kruys A."/>
            <person name="Hutchinson M.I."/>
            <person name="Powell A.J."/>
            <person name="Barry K."/>
            <person name="Miller A.N."/>
            <person name="Grigoriev I.V."/>
            <person name="Debuchy R."/>
            <person name="Gladieux P."/>
            <person name="Hiltunen Thoren M."/>
            <person name="Johannesson H."/>
        </authorList>
    </citation>
    <scope>NUCLEOTIDE SEQUENCE</scope>
    <source>
        <strain evidence="3">CBS 333.67</strain>
    </source>
</reference>
<dbReference type="Proteomes" id="UP001273166">
    <property type="component" value="Unassembled WGS sequence"/>
</dbReference>
<dbReference type="InterPro" id="IPR021858">
    <property type="entry name" value="Fun_TF"/>
</dbReference>
<dbReference type="EMBL" id="JAUDZG010000006">
    <property type="protein sequence ID" value="KAK3302882.1"/>
    <property type="molecule type" value="Genomic_DNA"/>
</dbReference>
<dbReference type="GeneID" id="87888513"/>
<evidence type="ECO:0000256" key="1">
    <source>
        <dbReference type="ARBA" id="ARBA00023242"/>
    </source>
</evidence>
<organism evidence="3 4">
    <name type="scientific">Chaetomium strumarium</name>
    <dbReference type="NCBI Taxonomy" id="1170767"/>
    <lineage>
        <taxon>Eukaryota</taxon>
        <taxon>Fungi</taxon>
        <taxon>Dikarya</taxon>
        <taxon>Ascomycota</taxon>
        <taxon>Pezizomycotina</taxon>
        <taxon>Sordariomycetes</taxon>
        <taxon>Sordariomycetidae</taxon>
        <taxon>Sordariales</taxon>
        <taxon>Chaetomiaceae</taxon>
        <taxon>Chaetomium</taxon>
    </lineage>
</organism>
<sequence>MKSAAGTPGSAPFIITTSLAKPDPKTRRLIRSHVMRGKNEGKFRSSKYGPRPQWVTSPREDVASKKATGTQERVPDQPTRQPRQDGWVLISPRKIATELSLYGFGGDMQPYVQELIHRAFTIVKPSMYAWPGMAPADPQENLFCFDNLAQHPGVLHSTLFVAQAFHDSAVGSSDGTVAQLHLSKALSHLQQSLNNRKEAVQLSTMAVITSLAMAAVLAGDLDTAAKHMDGLYRIVSLRGGLHSLEPGSMIEHKARSIDLGLAMARGTPLRFLRDDHLSWSPNLPPPLSSSPQTRSSLSPFFAELDSIFQSQPPCRPDPRLLNVWADLGEFSRLVNDNMTATVSSSKLTALAISVPHRLLRLKPLLVLVGSGPEEEHSSSLHELLRLGMLAYAKMLLVRLSGVGRKMVVLAGGLKAVLTGWDYSLGLGLYAVDDVGMVNGCEETVKLLLWALFVASMSIFEELDQIWLREMLVRTVSVLGLQTWAEARAALKGFLWIDVVFDQPGQRVFEWCYEVQVNG</sequence>
<dbReference type="RefSeq" id="XP_062718662.1">
    <property type="nucleotide sequence ID" value="XM_062869684.1"/>
</dbReference>
<accession>A0AAJ0LYY6</accession>
<evidence type="ECO:0000313" key="3">
    <source>
        <dbReference type="EMBL" id="KAK3302882.1"/>
    </source>
</evidence>
<dbReference type="PANTHER" id="PTHR37540:SF9">
    <property type="entry name" value="ZN(2)-C6 FUNGAL-TYPE DOMAIN-CONTAINING PROTEIN"/>
    <property type="match status" value="1"/>
</dbReference>
<evidence type="ECO:0000313" key="4">
    <source>
        <dbReference type="Proteomes" id="UP001273166"/>
    </source>
</evidence>
<proteinExistence type="predicted"/>
<protein>
    <submittedName>
        <fullName evidence="3">Uncharacterized protein</fullName>
    </submittedName>
</protein>
<keyword evidence="4" id="KW-1185">Reference proteome</keyword>
<gene>
    <name evidence="3" type="ORF">B0T15DRAFT_538467</name>
</gene>
<dbReference type="AlphaFoldDB" id="A0AAJ0LYY6"/>
<dbReference type="PANTHER" id="PTHR37540">
    <property type="entry name" value="TRANSCRIPTION FACTOR (ACR-2), PUTATIVE-RELATED-RELATED"/>
    <property type="match status" value="1"/>
</dbReference>
<name>A0AAJ0LYY6_9PEZI</name>
<comment type="caution">
    <text evidence="3">The sequence shown here is derived from an EMBL/GenBank/DDBJ whole genome shotgun (WGS) entry which is preliminary data.</text>
</comment>
<evidence type="ECO:0000256" key="2">
    <source>
        <dbReference type="SAM" id="MobiDB-lite"/>
    </source>
</evidence>
<dbReference type="Pfam" id="PF11951">
    <property type="entry name" value="Fungal_trans_2"/>
    <property type="match status" value="1"/>
</dbReference>